<dbReference type="InterPro" id="IPR029044">
    <property type="entry name" value="Nucleotide-diphossugar_trans"/>
</dbReference>
<dbReference type="SUPFAM" id="SSF53448">
    <property type="entry name" value="Nucleotide-diphospho-sugar transferases"/>
    <property type="match status" value="1"/>
</dbReference>
<dbReference type="CDD" id="cd00761">
    <property type="entry name" value="Glyco_tranf_GTA_type"/>
    <property type="match status" value="1"/>
</dbReference>
<dbReference type="RefSeq" id="WP_186836321.1">
    <property type="nucleotide sequence ID" value="NZ_JACOPD010000002.1"/>
</dbReference>
<sequence length="360" mass="41718">MEKVSIIVPVYNAAEYVGKCLESVALQDYKNIEIIVVEDGSDDESPDVCKEYARRYDNIKVYHDKCGTAGAARNYGMSKAAGDYVMFVDADDYLTDNCVVSELIKKMENVDIVVGNYQRLWKNRLLDASKNSGFAGLNMNSVDFAFGGFFSIGTLSYAWAKLYRKSFLDSNKIEFGDYRYAEDKIYNYFCYIAGARYAFIDKKIYVYRRNEQSVSNTYRKDGDKDWMRIAQDLQDKIDSLNYEKKQYSQDEIENYESIVAWTIYFAAFFDGKMEYEYSTGKIRAVINLLKRYASYDLTKKYLKNPLRYTKKIPALSYKIMLGGFAFLMKCNMYLLLSLGIKLLVDCHIDERLSDTGRKED</sequence>
<dbReference type="Proteomes" id="UP000628463">
    <property type="component" value="Unassembled WGS sequence"/>
</dbReference>
<dbReference type="EMBL" id="JACOPD010000002">
    <property type="protein sequence ID" value="MBC5680231.1"/>
    <property type="molecule type" value="Genomic_DNA"/>
</dbReference>
<evidence type="ECO:0000313" key="4">
    <source>
        <dbReference type="EMBL" id="MBC5680231.1"/>
    </source>
</evidence>
<proteinExistence type="predicted"/>
<evidence type="ECO:0000256" key="1">
    <source>
        <dbReference type="ARBA" id="ARBA00022676"/>
    </source>
</evidence>
<keyword evidence="2" id="KW-0808">Transferase</keyword>
<organism evidence="4 5">
    <name type="scientific">Lachnospira hominis</name>
    <name type="common">ex Liu et al. 2021</name>
    <dbReference type="NCBI Taxonomy" id="2763051"/>
    <lineage>
        <taxon>Bacteria</taxon>
        <taxon>Bacillati</taxon>
        <taxon>Bacillota</taxon>
        <taxon>Clostridia</taxon>
        <taxon>Lachnospirales</taxon>
        <taxon>Lachnospiraceae</taxon>
        <taxon>Lachnospira</taxon>
    </lineage>
</organism>
<dbReference type="Gene3D" id="3.90.550.10">
    <property type="entry name" value="Spore Coat Polysaccharide Biosynthesis Protein SpsA, Chain A"/>
    <property type="match status" value="1"/>
</dbReference>
<keyword evidence="1" id="KW-0328">Glycosyltransferase</keyword>
<evidence type="ECO:0000256" key="2">
    <source>
        <dbReference type="ARBA" id="ARBA00022679"/>
    </source>
</evidence>
<evidence type="ECO:0000313" key="5">
    <source>
        <dbReference type="Proteomes" id="UP000628463"/>
    </source>
</evidence>
<reference evidence="4 5" key="1">
    <citation type="submission" date="2020-08" db="EMBL/GenBank/DDBJ databases">
        <title>Genome public.</title>
        <authorList>
            <person name="Liu C."/>
            <person name="Sun Q."/>
        </authorList>
    </citation>
    <scope>NUCLEOTIDE SEQUENCE [LARGE SCALE GENOMIC DNA]</scope>
    <source>
        <strain evidence="4 5">NSJ-43</strain>
    </source>
</reference>
<dbReference type="PANTHER" id="PTHR22916:SF51">
    <property type="entry name" value="GLYCOSYLTRANSFERASE EPSH-RELATED"/>
    <property type="match status" value="1"/>
</dbReference>
<keyword evidence="5" id="KW-1185">Reference proteome</keyword>
<evidence type="ECO:0000259" key="3">
    <source>
        <dbReference type="Pfam" id="PF00535"/>
    </source>
</evidence>
<accession>A0ABR7FYI0</accession>
<dbReference type="PANTHER" id="PTHR22916">
    <property type="entry name" value="GLYCOSYLTRANSFERASE"/>
    <property type="match status" value="1"/>
</dbReference>
<protein>
    <submittedName>
        <fullName evidence="4">Glycosyltransferase family 2 protein</fullName>
    </submittedName>
</protein>
<name>A0ABR7FYI0_9FIRM</name>
<dbReference type="InterPro" id="IPR001173">
    <property type="entry name" value="Glyco_trans_2-like"/>
</dbReference>
<feature type="domain" description="Glycosyltransferase 2-like" evidence="3">
    <location>
        <begin position="5"/>
        <end position="118"/>
    </location>
</feature>
<gene>
    <name evidence="4" type="ORF">H8S01_04545</name>
</gene>
<dbReference type="Pfam" id="PF00535">
    <property type="entry name" value="Glycos_transf_2"/>
    <property type="match status" value="1"/>
</dbReference>
<comment type="caution">
    <text evidence="4">The sequence shown here is derived from an EMBL/GenBank/DDBJ whole genome shotgun (WGS) entry which is preliminary data.</text>
</comment>